<dbReference type="InterPro" id="IPR014710">
    <property type="entry name" value="RmlC-like_jellyroll"/>
</dbReference>
<organism evidence="2 3">
    <name type="scientific">Batrachochytrium dendrobatidis (strain JAM81 / FGSC 10211)</name>
    <name type="common">Frog chytrid fungus</name>
    <dbReference type="NCBI Taxonomy" id="684364"/>
    <lineage>
        <taxon>Eukaryota</taxon>
        <taxon>Fungi</taxon>
        <taxon>Fungi incertae sedis</taxon>
        <taxon>Chytridiomycota</taxon>
        <taxon>Chytridiomycota incertae sedis</taxon>
        <taxon>Chytridiomycetes</taxon>
        <taxon>Rhizophydiales</taxon>
        <taxon>Rhizophydiales incertae sedis</taxon>
        <taxon>Batrachochytrium</taxon>
    </lineage>
</organism>
<dbReference type="AlphaFoldDB" id="F4PFQ3"/>
<sequence>MKYEIPDTEIVRKENIDPLLEDKGLYRLFPYFSFEDQKPFEMYSVEMEPSANLKANPHNSGAIECITVFSGTLCLTVNDKEHILQTGDSIKFKADNPHSYSNPGSLLPAIFVSKRDIETLNLIISSFAFLTASPQDIMLVSVPSFSSCLIISRISVISFSQLILPSTNL</sequence>
<dbReference type="EMBL" id="GL882951">
    <property type="protein sequence ID" value="EGF75940.1"/>
    <property type="molecule type" value="Genomic_DNA"/>
</dbReference>
<protein>
    <recommendedName>
        <fullName evidence="1">Cupin type-2 domain-containing protein</fullName>
    </recommendedName>
</protein>
<dbReference type="Pfam" id="PF07883">
    <property type="entry name" value="Cupin_2"/>
    <property type="match status" value="1"/>
</dbReference>
<evidence type="ECO:0000313" key="3">
    <source>
        <dbReference type="Proteomes" id="UP000007241"/>
    </source>
</evidence>
<keyword evidence="3" id="KW-1185">Reference proteome</keyword>
<accession>F4PFQ3</accession>
<gene>
    <name evidence="2" type="ORF">BATDEDRAFT_28948</name>
</gene>
<dbReference type="Gene3D" id="2.60.120.10">
    <property type="entry name" value="Jelly Rolls"/>
    <property type="match status" value="1"/>
</dbReference>
<name>F4PFQ3_BATDJ</name>
<feature type="domain" description="Cupin type-2" evidence="1">
    <location>
        <begin position="45"/>
        <end position="112"/>
    </location>
</feature>
<dbReference type="Proteomes" id="UP000007241">
    <property type="component" value="Unassembled WGS sequence"/>
</dbReference>
<dbReference type="InParanoid" id="F4PFQ3"/>
<dbReference type="InterPro" id="IPR011051">
    <property type="entry name" value="RmlC_Cupin_sf"/>
</dbReference>
<reference evidence="2 3" key="1">
    <citation type="submission" date="2009-12" db="EMBL/GenBank/DDBJ databases">
        <title>The draft genome of Batrachochytrium dendrobatidis.</title>
        <authorList>
            <consortium name="US DOE Joint Genome Institute (JGI-PGF)"/>
            <person name="Kuo A."/>
            <person name="Salamov A."/>
            <person name="Schmutz J."/>
            <person name="Lucas S."/>
            <person name="Pitluck S."/>
            <person name="Rosenblum E."/>
            <person name="Stajich J."/>
            <person name="Eisen M."/>
            <person name="Grigoriev I.V."/>
        </authorList>
    </citation>
    <scope>NUCLEOTIDE SEQUENCE [LARGE SCALE GENOMIC DNA]</scope>
    <source>
        <strain evidence="3">JAM81 / FGSC 10211</strain>
    </source>
</reference>
<dbReference type="InterPro" id="IPR013096">
    <property type="entry name" value="Cupin_2"/>
</dbReference>
<dbReference type="OrthoDB" id="4965688at2759"/>
<dbReference type="CDD" id="cd02209">
    <property type="entry name" value="cupin_XRE_C"/>
    <property type="match status" value="1"/>
</dbReference>
<proteinExistence type="predicted"/>
<dbReference type="HOGENOM" id="CLU_1578221_0_0_1"/>
<dbReference type="SUPFAM" id="SSF51182">
    <property type="entry name" value="RmlC-like cupins"/>
    <property type="match status" value="1"/>
</dbReference>
<evidence type="ECO:0000313" key="2">
    <source>
        <dbReference type="EMBL" id="EGF75940.1"/>
    </source>
</evidence>
<evidence type="ECO:0000259" key="1">
    <source>
        <dbReference type="Pfam" id="PF07883"/>
    </source>
</evidence>